<feature type="region of interest" description="Disordered" evidence="1">
    <location>
        <begin position="156"/>
        <end position="190"/>
    </location>
</feature>
<reference evidence="4" key="1">
    <citation type="submission" date="2016-11" db="EMBL/GenBank/DDBJ databases">
        <title>Halolamina sediminis sp. nov., an extremely halophilic archaeon isolated from solar salt.</title>
        <authorList>
            <person name="Koh H.-W."/>
            <person name="Rani S."/>
            <person name="Park S.-J."/>
        </authorList>
    </citation>
    <scope>NUCLEOTIDE SEQUENCE [LARGE SCALE GENOMIC DNA]</scope>
    <source>
        <strain evidence="4">Hb3</strain>
    </source>
</reference>
<proteinExistence type="predicted"/>
<protein>
    <submittedName>
        <fullName evidence="3">Uncharacterized protein</fullName>
    </submittedName>
</protein>
<keyword evidence="2" id="KW-1133">Transmembrane helix</keyword>
<evidence type="ECO:0000313" key="3">
    <source>
        <dbReference type="EMBL" id="APE31405.1"/>
    </source>
</evidence>
<evidence type="ECO:0000313" key="4">
    <source>
        <dbReference type="Proteomes" id="UP000181985"/>
    </source>
</evidence>
<evidence type="ECO:0000256" key="2">
    <source>
        <dbReference type="SAM" id="Phobius"/>
    </source>
</evidence>
<keyword evidence="4" id="KW-1185">Reference proteome</keyword>
<dbReference type="AlphaFoldDB" id="A0A1J0VHB9"/>
<name>A0A1J0VHB9_9GAMM</name>
<dbReference type="KEGG" id="hsi:BOX17_10860"/>
<sequence>MDHGGVMFSLAIQLAGDLEMALHHGKAGVGDPRVVGRGGTVLATFTAFTAFAALGGAPAGKDGKGVGAQAAFSAFSAFSAFMVVALLTAFTTFPMMALLAAFTTFMVVALLTAFTTCLVMALLAAFSPRGVVGAGIDQQLGGGRLVFRTGSTGGIGPDGAGGPQQDARPDADPELGAGVGHGAVFLSSHE</sequence>
<dbReference type="EMBL" id="CP018139">
    <property type="protein sequence ID" value="APE31405.1"/>
    <property type="molecule type" value="Genomic_DNA"/>
</dbReference>
<organism evidence="3 4">
    <name type="scientific">Halomonas aestuarii</name>
    <dbReference type="NCBI Taxonomy" id="1897729"/>
    <lineage>
        <taxon>Bacteria</taxon>
        <taxon>Pseudomonadati</taxon>
        <taxon>Pseudomonadota</taxon>
        <taxon>Gammaproteobacteria</taxon>
        <taxon>Oceanospirillales</taxon>
        <taxon>Halomonadaceae</taxon>
        <taxon>Halomonas</taxon>
    </lineage>
</organism>
<keyword evidence="2" id="KW-0472">Membrane</keyword>
<dbReference type="Proteomes" id="UP000181985">
    <property type="component" value="Chromosome"/>
</dbReference>
<accession>A0A1J0VHB9</accession>
<feature type="transmembrane region" description="Helical" evidence="2">
    <location>
        <begin position="41"/>
        <end position="59"/>
    </location>
</feature>
<gene>
    <name evidence="3" type="ORF">BOX17_10860</name>
</gene>
<keyword evidence="2" id="KW-0812">Transmembrane</keyword>
<feature type="transmembrane region" description="Helical" evidence="2">
    <location>
        <begin position="96"/>
        <end position="126"/>
    </location>
</feature>
<feature type="transmembrane region" description="Helical" evidence="2">
    <location>
        <begin position="71"/>
        <end position="90"/>
    </location>
</feature>
<evidence type="ECO:0000256" key="1">
    <source>
        <dbReference type="SAM" id="MobiDB-lite"/>
    </source>
</evidence>